<dbReference type="EMBL" id="MN739695">
    <property type="protein sequence ID" value="QHT21510.1"/>
    <property type="molecule type" value="Genomic_DNA"/>
</dbReference>
<dbReference type="InterPro" id="IPR008921">
    <property type="entry name" value="DNA_pol3_clamp-load_cplx_C"/>
</dbReference>
<dbReference type="InterPro" id="IPR013725">
    <property type="entry name" value="DNA_replication_fac_RFC1_C"/>
</dbReference>
<evidence type="ECO:0000256" key="1">
    <source>
        <dbReference type="ARBA" id="ARBA00006116"/>
    </source>
</evidence>
<comment type="similarity">
    <text evidence="1">Belongs to the activator 1 large subunit family.</text>
</comment>
<dbReference type="GO" id="GO:0003677">
    <property type="term" value="F:DNA binding"/>
    <property type="evidence" value="ECO:0007669"/>
    <property type="project" value="InterPro"/>
</dbReference>
<dbReference type="GO" id="GO:0016887">
    <property type="term" value="F:ATP hydrolysis activity"/>
    <property type="evidence" value="ECO:0007669"/>
    <property type="project" value="InterPro"/>
</dbReference>
<dbReference type="PANTHER" id="PTHR23389:SF6">
    <property type="entry name" value="REPLICATION FACTOR C SUBUNIT 1"/>
    <property type="match status" value="1"/>
</dbReference>
<accession>A0A6C0DYU7</accession>
<name>A0A6C0DYU7_9ZZZZ</name>
<reference evidence="5" key="1">
    <citation type="journal article" date="2020" name="Nature">
        <title>Giant virus diversity and host interactions through global metagenomics.</title>
        <authorList>
            <person name="Schulz F."/>
            <person name="Roux S."/>
            <person name="Paez-Espino D."/>
            <person name="Jungbluth S."/>
            <person name="Walsh D.A."/>
            <person name="Denef V.J."/>
            <person name="McMahon K.D."/>
            <person name="Konstantinidis K.T."/>
            <person name="Eloe-Fadrosh E.A."/>
            <person name="Kyrpides N.C."/>
            <person name="Woyke T."/>
        </authorList>
    </citation>
    <scope>NUCLEOTIDE SEQUENCE</scope>
    <source>
        <strain evidence="5">GVMAG-M-3300023179-103</strain>
    </source>
</reference>
<dbReference type="Pfam" id="PF08519">
    <property type="entry name" value="RFC1"/>
    <property type="match status" value="1"/>
</dbReference>
<protein>
    <submittedName>
        <fullName evidence="5">Uncharacterized protein</fullName>
    </submittedName>
</protein>
<evidence type="ECO:0000313" key="5">
    <source>
        <dbReference type="EMBL" id="QHT21510.1"/>
    </source>
</evidence>
<dbReference type="SUPFAM" id="SSF48019">
    <property type="entry name" value="post-AAA+ oligomerization domain-like"/>
    <property type="match status" value="1"/>
</dbReference>
<sequence length="516" mass="61331">MTRKSDLATKYAPKKIKEIIGSSRQIKDIEKWLVNFRINARKNLEKFKEKKTLRKNKKKEIIISDENDEDENITSYEINIYNSHNNNKPEDCPCMIVLGDNGTGKTTIIRTILETKNYYIKMVNFSDIITDKPENYVDTLFSYDDISDDNTIQTRNKVIVIDDIQNACSQFDKRILSSLIEHNHLYWVCPVIFIGSNKHKKIITTLKKECYNINIYQPSTENMCVLLETICLGEKIKFEDETVPKRIIEYCENDYKKLIILLEELYRIYKRTPIKLNELNKHIELMGVKDIERTLYENTMELITNYKNIDTTIKIFETEKSTLPLMIQQNHLNIISRYSTNKKNIIKTALQITENLSYGDVIENYVYSEQNWNLQHTCGFYYCVYPSYIFNENVNKKQVKYNKFKLNYPKDFNKTSTRCINYKNIKIINDYFNNMSIYDYITLIHIIKELLVQDRITECKSLLQKYNLSDVILTYVIKIDKIIDTIPFDIIEKKLKYISNENMIIKEKKRKNKKLL</sequence>
<dbReference type="InterPro" id="IPR027417">
    <property type="entry name" value="P-loop_NTPase"/>
</dbReference>
<feature type="domain" description="ATPase AAA-type core" evidence="3">
    <location>
        <begin position="95"/>
        <end position="195"/>
    </location>
</feature>
<dbReference type="GO" id="GO:0003689">
    <property type="term" value="F:DNA clamp loader activity"/>
    <property type="evidence" value="ECO:0007669"/>
    <property type="project" value="InterPro"/>
</dbReference>
<organism evidence="5">
    <name type="scientific">viral metagenome</name>
    <dbReference type="NCBI Taxonomy" id="1070528"/>
    <lineage>
        <taxon>unclassified sequences</taxon>
        <taxon>metagenomes</taxon>
        <taxon>organismal metagenomes</taxon>
    </lineage>
</organism>
<dbReference type="GO" id="GO:0006260">
    <property type="term" value="P:DNA replication"/>
    <property type="evidence" value="ECO:0007669"/>
    <property type="project" value="UniProtKB-KW"/>
</dbReference>
<dbReference type="Gene3D" id="1.20.272.10">
    <property type="match status" value="1"/>
</dbReference>
<dbReference type="GO" id="GO:0005524">
    <property type="term" value="F:ATP binding"/>
    <property type="evidence" value="ECO:0007669"/>
    <property type="project" value="InterPro"/>
</dbReference>
<proteinExistence type="inferred from homology"/>
<dbReference type="InterPro" id="IPR003959">
    <property type="entry name" value="ATPase_AAA_core"/>
</dbReference>
<dbReference type="PANTHER" id="PTHR23389">
    <property type="entry name" value="CHROMOSOME TRANSMISSION FIDELITY FACTOR 18"/>
    <property type="match status" value="1"/>
</dbReference>
<dbReference type="Gene3D" id="3.40.50.300">
    <property type="entry name" value="P-loop containing nucleotide triphosphate hydrolases"/>
    <property type="match status" value="1"/>
</dbReference>
<evidence type="ECO:0000259" key="4">
    <source>
        <dbReference type="Pfam" id="PF08519"/>
    </source>
</evidence>
<keyword evidence="2" id="KW-0235">DNA replication</keyword>
<dbReference type="AlphaFoldDB" id="A0A6C0DYU7"/>
<dbReference type="GO" id="GO:0005663">
    <property type="term" value="C:DNA replication factor C complex"/>
    <property type="evidence" value="ECO:0007669"/>
    <property type="project" value="InterPro"/>
</dbReference>
<dbReference type="GO" id="GO:0005634">
    <property type="term" value="C:nucleus"/>
    <property type="evidence" value="ECO:0007669"/>
    <property type="project" value="TreeGrafter"/>
</dbReference>
<evidence type="ECO:0000256" key="2">
    <source>
        <dbReference type="ARBA" id="ARBA00022705"/>
    </source>
</evidence>
<evidence type="ECO:0000259" key="3">
    <source>
        <dbReference type="Pfam" id="PF00004"/>
    </source>
</evidence>
<dbReference type="SUPFAM" id="SSF52540">
    <property type="entry name" value="P-loop containing nucleoside triphosphate hydrolases"/>
    <property type="match status" value="1"/>
</dbReference>
<dbReference type="Pfam" id="PF00004">
    <property type="entry name" value="AAA"/>
    <property type="match status" value="1"/>
</dbReference>
<feature type="domain" description="DNA replication factor RFC1 C-terminal" evidence="4">
    <location>
        <begin position="356"/>
        <end position="470"/>
    </location>
</feature>